<evidence type="ECO:0000256" key="12">
    <source>
        <dbReference type="PIRSR" id="PIRSR001461-1"/>
    </source>
</evidence>
<comment type="cofactor">
    <cofactor evidence="10 13">
        <name>a divalent metal cation</name>
        <dbReference type="ChEBI" id="CHEBI:60240"/>
    </cofactor>
    <text evidence="10 13">Binds 1 divalent metal cation per subunit.</text>
</comment>
<dbReference type="EMBL" id="CP033433">
    <property type="protein sequence ID" value="AYQ71908.1"/>
    <property type="molecule type" value="Genomic_DNA"/>
</dbReference>
<evidence type="ECO:0000256" key="4">
    <source>
        <dbReference type="ARBA" id="ARBA00001947"/>
    </source>
</evidence>
<dbReference type="CDD" id="cd00429">
    <property type="entry name" value="RPE"/>
    <property type="match status" value="1"/>
</dbReference>
<evidence type="ECO:0000256" key="14">
    <source>
        <dbReference type="PIRSR" id="PIRSR001461-3"/>
    </source>
</evidence>
<keyword evidence="8 10" id="KW-0479">Metal-binding</keyword>
<reference evidence="15 16" key="1">
    <citation type="submission" date="2018-10" db="EMBL/GenBank/DDBJ databases">
        <title>Genome Sequence of Cohnella sp.</title>
        <authorList>
            <person name="Srinivasan S."/>
            <person name="Kim M.K."/>
        </authorList>
    </citation>
    <scope>NUCLEOTIDE SEQUENCE [LARGE SCALE GENOMIC DNA]</scope>
    <source>
        <strain evidence="15 16">18JY8-7</strain>
    </source>
</reference>
<feature type="binding site" evidence="10">
    <location>
        <begin position="175"/>
        <end position="177"/>
    </location>
    <ligand>
        <name>substrate</name>
    </ligand>
</feature>
<dbReference type="SUPFAM" id="SSF51366">
    <property type="entry name" value="Ribulose-phoshate binding barrel"/>
    <property type="match status" value="1"/>
</dbReference>
<feature type="binding site" evidence="14">
    <location>
        <position position="177"/>
    </location>
    <ligand>
        <name>substrate</name>
    </ligand>
</feature>
<dbReference type="GO" id="GO:0006098">
    <property type="term" value="P:pentose-phosphate shunt"/>
    <property type="evidence" value="ECO:0007669"/>
    <property type="project" value="UniProtKB-UniRule"/>
</dbReference>
<dbReference type="PROSITE" id="PS01085">
    <property type="entry name" value="RIBUL_P_3_EPIMER_1"/>
    <property type="match status" value="1"/>
</dbReference>
<evidence type="ECO:0000256" key="2">
    <source>
        <dbReference type="ARBA" id="ARBA00001936"/>
    </source>
</evidence>
<proteinExistence type="inferred from homology"/>
<evidence type="ECO:0000256" key="3">
    <source>
        <dbReference type="ARBA" id="ARBA00001941"/>
    </source>
</evidence>
<evidence type="ECO:0000256" key="13">
    <source>
        <dbReference type="PIRSR" id="PIRSR001461-2"/>
    </source>
</evidence>
<comment type="cofactor">
    <cofactor evidence="4">
        <name>Zn(2+)</name>
        <dbReference type="ChEBI" id="CHEBI:29105"/>
    </cofactor>
</comment>
<feature type="active site" description="Proton acceptor" evidence="10 12">
    <location>
        <position position="34"/>
    </location>
</feature>
<keyword evidence="13" id="KW-0464">Manganese</keyword>
<comment type="pathway">
    <text evidence="10">Carbohydrate degradation.</text>
</comment>
<comment type="cofactor">
    <cofactor evidence="2">
        <name>Mn(2+)</name>
        <dbReference type="ChEBI" id="CHEBI:29035"/>
    </cofactor>
</comment>
<organism evidence="15 16">
    <name type="scientific">Cohnella candidum</name>
    <dbReference type="NCBI Taxonomy" id="2674991"/>
    <lineage>
        <taxon>Bacteria</taxon>
        <taxon>Bacillati</taxon>
        <taxon>Bacillota</taxon>
        <taxon>Bacilli</taxon>
        <taxon>Bacillales</taxon>
        <taxon>Paenibacillaceae</taxon>
        <taxon>Cohnella</taxon>
    </lineage>
</organism>
<keyword evidence="13" id="KW-0862">Zinc</keyword>
<keyword evidence="10 11" id="KW-0119">Carbohydrate metabolism</keyword>
<evidence type="ECO:0000256" key="11">
    <source>
        <dbReference type="PIRNR" id="PIRNR001461"/>
    </source>
</evidence>
<protein>
    <recommendedName>
        <fullName evidence="7 10">Ribulose-phosphate 3-epimerase</fullName>
        <ecNumber evidence="7 10">5.1.3.1</ecNumber>
    </recommendedName>
</protein>
<dbReference type="RefSeq" id="WP_123039969.1">
    <property type="nucleotide sequence ID" value="NZ_CP033433.1"/>
</dbReference>
<dbReference type="InterPro" id="IPR011060">
    <property type="entry name" value="RibuloseP-bd_barrel"/>
</dbReference>
<evidence type="ECO:0000256" key="9">
    <source>
        <dbReference type="ARBA" id="ARBA00023235"/>
    </source>
</evidence>
<evidence type="ECO:0000256" key="5">
    <source>
        <dbReference type="ARBA" id="ARBA00001954"/>
    </source>
</evidence>
<evidence type="ECO:0000256" key="1">
    <source>
        <dbReference type="ARBA" id="ARBA00001782"/>
    </source>
</evidence>
<feature type="binding site" evidence="10 14">
    <location>
        <begin position="197"/>
        <end position="198"/>
    </location>
    <ligand>
        <name>substrate</name>
    </ligand>
</feature>
<evidence type="ECO:0000256" key="7">
    <source>
        <dbReference type="ARBA" id="ARBA00013188"/>
    </source>
</evidence>
<evidence type="ECO:0000256" key="10">
    <source>
        <dbReference type="HAMAP-Rule" id="MF_02227"/>
    </source>
</evidence>
<dbReference type="NCBIfam" id="NF004076">
    <property type="entry name" value="PRK05581.1-4"/>
    <property type="match status" value="1"/>
</dbReference>
<evidence type="ECO:0000256" key="6">
    <source>
        <dbReference type="ARBA" id="ARBA00009541"/>
    </source>
</evidence>
<accession>A0A3G3JUI6</accession>
<evidence type="ECO:0000313" key="16">
    <source>
        <dbReference type="Proteomes" id="UP000269097"/>
    </source>
</evidence>
<comment type="similarity">
    <text evidence="6 10 11">Belongs to the ribulose-phosphate 3-epimerase family.</text>
</comment>
<dbReference type="PIRSF" id="PIRSF001461">
    <property type="entry name" value="RPE"/>
    <property type="match status" value="1"/>
</dbReference>
<keyword evidence="16" id="KW-1185">Reference proteome</keyword>
<dbReference type="KEGG" id="coh:EAV92_04615"/>
<feature type="binding site" evidence="10 14">
    <location>
        <begin position="141"/>
        <end position="144"/>
    </location>
    <ligand>
        <name>substrate</name>
    </ligand>
</feature>
<feature type="active site" description="Proton donor" evidence="10 12">
    <location>
        <position position="175"/>
    </location>
</feature>
<dbReference type="NCBIfam" id="TIGR01163">
    <property type="entry name" value="rpe"/>
    <property type="match status" value="1"/>
</dbReference>
<dbReference type="AlphaFoldDB" id="A0A3G3JUI6"/>
<dbReference type="EC" id="5.1.3.1" evidence="7 10"/>
<dbReference type="InterPro" id="IPR026019">
    <property type="entry name" value="Ribul_P_3_epim"/>
</dbReference>
<dbReference type="PROSITE" id="PS01086">
    <property type="entry name" value="RIBUL_P_3_EPIMER_2"/>
    <property type="match status" value="1"/>
</dbReference>
<dbReference type="Pfam" id="PF00834">
    <property type="entry name" value="Ribul_P_3_epim"/>
    <property type="match status" value="1"/>
</dbReference>
<comment type="cofactor">
    <cofactor evidence="3">
        <name>Co(2+)</name>
        <dbReference type="ChEBI" id="CHEBI:48828"/>
    </cofactor>
</comment>
<dbReference type="FunFam" id="3.20.20.70:FF:000004">
    <property type="entry name" value="Ribulose-phosphate 3-epimerase"/>
    <property type="match status" value="1"/>
</dbReference>
<feature type="binding site" evidence="10 13">
    <location>
        <position position="175"/>
    </location>
    <ligand>
        <name>a divalent metal cation</name>
        <dbReference type="ChEBI" id="CHEBI:60240"/>
    </ligand>
</feature>
<sequence>MLKIAPSILAADFAKLGEEIRSADASGADWIHIDVMDNHFVPNLSFGAPVIQSVRPATRLTFDVHLMTEKPETLFPAMMDAGADRLTVHAEACTHLHRTVHQIRELGLPAGVALNPHTPLSVLDYVLGDVDLILIMTVNPGFGGQSFISGMLPKIRELRGKLNALGRPDVDIQVDGGITDQTAPLVVEAGANVLVAGSYVFGSSDRRSAIASLRG</sequence>
<dbReference type="GO" id="GO:0019323">
    <property type="term" value="P:pentose catabolic process"/>
    <property type="evidence" value="ECO:0007669"/>
    <property type="project" value="UniProtKB-UniRule"/>
</dbReference>
<evidence type="ECO:0000313" key="15">
    <source>
        <dbReference type="EMBL" id="AYQ71908.1"/>
    </source>
</evidence>
<name>A0A3G3JUI6_9BACL</name>
<dbReference type="GO" id="GO:0004750">
    <property type="term" value="F:D-ribulose-phosphate 3-epimerase activity"/>
    <property type="evidence" value="ECO:0007669"/>
    <property type="project" value="UniProtKB-UniRule"/>
</dbReference>
<feature type="binding site" evidence="10 13">
    <location>
        <position position="34"/>
    </location>
    <ligand>
        <name>a divalent metal cation</name>
        <dbReference type="ChEBI" id="CHEBI:60240"/>
    </ligand>
</feature>
<dbReference type="InterPro" id="IPR000056">
    <property type="entry name" value="Ribul_P_3_epim-like"/>
</dbReference>
<dbReference type="Gene3D" id="3.20.20.70">
    <property type="entry name" value="Aldolase class I"/>
    <property type="match status" value="1"/>
</dbReference>
<dbReference type="GO" id="GO:0046872">
    <property type="term" value="F:metal ion binding"/>
    <property type="evidence" value="ECO:0007669"/>
    <property type="project" value="UniProtKB-UniRule"/>
</dbReference>
<feature type="binding site" evidence="10 14">
    <location>
        <position position="7"/>
    </location>
    <ligand>
        <name>substrate</name>
    </ligand>
</feature>
<gene>
    <name evidence="10" type="primary">rpe</name>
    <name evidence="15" type="ORF">EAV92_04615</name>
</gene>
<evidence type="ECO:0000256" key="8">
    <source>
        <dbReference type="ARBA" id="ARBA00022723"/>
    </source>
</evidence>
<feature type="binding site" evidence="10 14">
    <location>
        <position position="65"/>
    </location>
    <ligand>
        <name>substrate</name>
    </ligand>
</feature>
<feature type="binding site" evidence="10 13">
    <location>
        <position position="32"/>
    </location>
    <ligand>
        <name>a divalent metal cation</name>
        <dbReference type="ChEBI" id="CHEBI:60240"/>
    </ligand>
</feature>
<keyword evidence="13" id="KW-0170">Cobalt</keyword>
<dbReference type="InterPro" id="IPR013785">
    <property type="entry name" value="Aldolase_TIM"/>
</dbReference>
<comment type="cofactor">
    <cofactor evidence="5">
        <name>Fe(2+)</name>
        <dbReference type="ChEBI" id="CHEBI:29033"/>
    </cofactor>
</comment>
<comment type="function">
    <text evidence="10">Catalyzes the reversible epimerization of D-ribulose 5-phosphate to D-xylulose 5-phosphate.</text>
</comment>
<feature type="binding site" evidence="10 13">
    <location>
        <position position="65"/>
    </location>
    <ligand>
        <name>a divalent metal cation</name>
        <dbReference type="ChEBI" id="CHEBI:60240"/>
    </ligand>
</feature>
<comment type="catalytic activity">
    <reaction evidence="1 10 11">
        <text>D-ribulose 5-phosphate = D-xylulose 5-phosphate</text>
        <dbReference type="Rhea" id="RHEA:13677"/>
        <dbReference type="ChEBI" id="CHEBI:57737"/>
        <dbReference type="ChEBI" id="CHEBI:58121"/>
        <dbReference type="EC" id="5.1.3.1"/>
    </reaction>
</comment>
<dbReference type="HAMAP" id="MF_02227">
    <property type="entry name" value="RPE"/>
    <property type="match status" value="1"/>
</dbReference>
<keyword evidence="9 10" id="KW-0413">Isomerase</keyword>
<dbReference type="Proteomes" id="UP000269097">
    <property type="component" value="Chromosome"/>
</dbReference>
<dbReference type="GO" id="GO:0005737">
    <property type="term" value="C:cytoplasm"/>
    <property type="evidence" value="ECO:0007669"/>
    <property type="project" value="UniProtKB-ARBA"/>
</dbReference>
<dbReference type="PANTHER" id="PTHR11749">
    <property type="entry name" value="RIBULOSE-5-PHOSPHATE-3-EPIMERASE"/>
    <property type="match status" value="1"/>
</dbReference>